<dbReference type="PROSITE" id="PS51257">
    <property type="entry name" value="PROKAR_LIPOPROTEIN"/>
    <property type="match status" value="1"/>
</dbReference>
<name>A0ABW2UX31_9BACL</name>
<comment type="caution">
    <text evidence="2">The sequence shown here is derived from an EMBL/GenBank/DDBJ whole genome shotgun (WGS) entry which is preliminary data.</text>
</comment>
<dbReference type="EMBL" id="JBHTGQ010000002">
    <property type="protein sequence ID" value="MFC7748467.1"/>
    <property type="molecule type" value="Genomic_DNA"/>
</dbReference>
<evidence type="ECO:0000313" key="3">
    <source>
        <dbReference type="Proteomes" id="UP001596528"/>
    </source>
</evidence>
<dbReference type="Proteomes" id="UP001596528">
    <property type="component" value="Unassembled WGS sequence"/>
</dbReference>
<protein>
    <submittedName>
        <fullName evidence="2">Uncharacterized protein</fullName>
    </submittedName>
</protein>
<evidence type="ECO:0000313" key="2">
    <source>
        <dbReference type="EMBL" id="MFC7748467.1"/>
    </source>
</evidence>
<gene>
    <name evidence="2" type="ORF">ACFQWB_00720</name>
</gene>
<sequence>MKHIRFIIAAFAWIAAISGCEGELHPAKQEASVPNRETDAPRPSAGRYPGTSITIETGHNHVAQSDIFDEKAVWAGGNNNDWTIYAYSFSSGEISTIDSAQNHPHDGIPDLARLSLSNNGFLSWTSDEADESGHAAKGFA</sequence>
<accession>A0ABW2UX31</accession>
<proteinExistence type="predicted"/>
<dbReference type="RefSeq" id="WP_138789006.1">
    <property type="nucleotide sequence ID" value="NZ_JBHTGQ010000002.1"/>
</dbReference>
<keyword evidence="3" id="KW-1185">Reference proteome</keyword>
<organism evidence="2 3">
    <name type="scientific">Paenibacillus thermoaerophilus</name>
    <dbReference type="NCBI Taxonomy" id="1215385"/>
    <lineage>
        <taxon>Bacteria</taxon>
        <taxon>Bacillati</taxon>
        <taxon>Bacillota</taxon>
        <taxon>Bacilli</taxon>
        <taxon>Bacillales</taxon>
        <taxon>Paenibacillaceae</taxon>
        <taxon>Paenibacillus</taxon>
    </lineage>
</organism>
<evidence type="ECO:0000256" key="1">
    <source>
        <dbReference type="SAM" id="MobiDB-lite"/>
    </source>
</evidence>
<feature type="region of interest" description="Disordered" evidence="1">
    <location>
        <begin position="26"/>
        <end position="53"/>
    </location>
</feature>
<reference evidence="3" key="1">
    <citation type="journal article" date="2019" name="Int. J. Syst. Evol. Microbiol.">
        <title>The Global Catalogue of Microorganisms (GCM) 10K type strain sequencing project: providing services to taxonomists for standard genome sequencing and annotation.</title>
        <authorList>
            <consortium name="The Broad Institute Genomics Platform"/>
            <consortium name="The Broad Institute Genome Sequencing Center for Infectious Disease"/>
            <person name="Wu L."/>
            <person name="Ma J."/>
        </authorList>
    </citation>
    <scope>NUCLEOTIDE SEQUENCE [LARGE SCALE GENOMIC DNA]</scope>
    <source>
        <strain evidence="3">JCM 18657</strain>
    </source>
</reference>